<dbReference type="Proteomes" id="UP000547879">
    <property type="component" value="Unassembled WGS sequence"/>
</dbReference>
<accession>A0A7X0CZ72</accession>
<evidence type="ECO:0000313" key="1">
    <source>
        <dbReference type="EMBL" id="MBB6161186.1"/>
    </source>
</evidence>
<keyword evidence="2" id="KW-1185">Reference proteome</keyword>
<protein>
    <recommendedName>
        <fullName evidence="3">Amino acid transporter</fullName>
    </recommendedName>
</protein>
<name>A0A7X0CZ72_9HYPH</name>
<dbReference type="RefSeq" id="WP_210334161.1">
    <property type="nucleotide sequence ID" value="NZ_BMHW01000001.1"/>
</dbReference>
<sequence length="206" mass="23771">MRNESNELAPPDEAAWLAWSPCELAARLESLSLPWCVVGGWALDLWHGRQLRDHEDIEFTILRDDLPAFRASLSGTRFYSVRDGRIDYLAPDEEPDPDVFQIWCEEMASRTWRADMMIEPGTPDQWVYKREPSISASRKEMVSRTANGIPYLKPTAVLLFKAKYLRPKDEADFGHALPKLPQEDRAWLRSRLEVLYPGHVWISSLS</sequence>
<reference evidence="1 2" key="1">
    <citation type="submission" date="2020-08" db="EMBL/GenBank/DDBJ databases">
        <title>Genomic Encyclopedia of Type Strains, Phase IV (KMG-IV): sequencing the most valuable type-strain genomes for metagenomic binning, comparative biology and taxonomic classification.</title>
        <authorList>
            <person name="Goeker M."/>
        </authorList>
    </citation>
    <scope>NUCLEOTIDE SEQUENCE [LARGE SCALE GENOMIC DNA]</scope>
    <source>
        <strain evidence="1 2">DSM 100734</strain>
    </source>
</reference>
<organism evidence="1 2">
    <name type="scientific">Rhizobium wenxiniae</name>
    <dbReference type="NCBI Taxonomy" id="1737357"/>
    <lineage>
        <taxon>Bacteria</taxon>
        <taxon>Pseudomonadati</taxon>
        <taxon>Pseudomonadota</taxon>
        <taxon>Alphaproteobacteria</taxon>
        <taxon>Hyphomicrobiales</taxon>
        <taxon>Rhizobiaceae</taxon>
        <taxon>Rhizobium/Agrobacterium group</taxon>
        <taxon>Rhizobium</taxon>
    </lineage>
</organism>
<dbReference type="Pfam" id="PF10706">
    <property type="entry name" value="Aminoglyc_resit"/>
    <property type="match status" value="1"/>
</dbReference>
<comment type="caution">
    <text evidence="1">The sequence shown here is derived from an EMBL/GenBank/DDBJ whole genome shotgun (WGS) entry which is preliminary data.</text>
</comment>
<dbReference type="Gene3D" id="3.30.460.40">
    <property type="match status" value="1"/>
</dbReference>
<dbReference type="EMBL" id="JACHEG010000001">
    <property type="protein sequence ID" value="MBB6161186.1"/>
    <property type="molecule type" value="Genomic_DNA"/>
</dbReference>
<evidence type="ECO:0008006" key="3">
    <source>
        <dbReference type="Google" id="ProtNLM"/>
    </source>
</evidence>
<gene>
    <name evidence="1" type="ORF">HNQ72_000983</name>
</gene>
<dbReference type="InterPro" id="IPR019646">
    <property type="entry name" value="Aminoglyc_AdlTrfase"/>
</dbReference>
<evidence type="ECO:0000313" key="2">
    <source>
        <dbReference type="Proteomes" id="UP000547879"/>
    </source>
</evidence>
<dbReference type="AlphaFoldDB" id="A0A7X0CZ72"/>
<proteinExistence type="predicted"/>
<dbReference type="SUPFAM" id="SSF81301">
    <property type="entry name" value="Nucleotidyltransferase"/>
    <property type="match status" value="1"/>
</dbReference>
<dbReference type="InterPro" id="IPR043519">
    <property type="entry name" value="NT_sf"/>
</dbReference>